<dbReference type="InterPro" id="IPR012334">
    <property type="entry name" value="Pectin_lyas_fold"/>
</dbReference>
<proteinExistence type="predicted"/>
<dbReference type="InterPro" id="IPR006626">
    <property type="entry name" value="PbH1"/>
</dbReference>
<dbReference type="Pfam" id="PF13229">
    <property type="entry name" value="Beta_helix"/>
    <property type="match status" value="1"/>
</dbReference>
<dbReference type="SUPFAM" id="SSF51126">
    <property type="entry name" value="Pectin lyase-like"/>
    <property type="match status" value="1"/>
</dbReference>
<name>A0ABY6IX41_9BACT</name>
<keyword evidence="1" id="KW-0732">Signal</keyword>
<dbReference type="InterPro" id="IPR011050">
    <property type="entry name" value="Pectin_lyase_fold/virulence"/>
</dbReference>
<reference evidence="3" key="1">
    <citation type="submission" date="2022-10" db="EMBL/GenBank/DDBJ databases">
        <title>Chitinophaga sp. nov., isolated from soil.</title>
        <authorList>
            <person name="Jeon C.O."/>
        </authorList>
    </citation>
    <scope>NUCLEOTIDE SEQUENCE</scope>
    <source>
        <strain evidence="3">R8</strain>
    </source>
</reference>
<evidence type="ECO:0000313" key="4">
    <source>
        <dbReference type="Proteomes" id="UP001162741"/>
    </source>
</evidence>
<evidence type="ECO:0000256" key="1">
    <source>
        <dbReference type="SAM" id="SignalP"/>
    </source>
</evidence>
<protein>
    <submittedName>
        <fullName evidence="3">Right-handed parallel beta-helix repeat-containing protein</fullName>
    </submittedName>
</protein>
<evidence type="ECO:0000313" key="3">
    <source>
        <dbReference type="EMBL" id="UYQ91950.1"/>
    </source>
</evidence>
<organism evidence="3 4">
    <name type="scientific">Chitinophaga horti</name>
    <dbReference type="NCBI Taxonomy" id="2920382"/>
    <lineage>
        <taxon>Bacteria</taxon>
        <taxon>Pseudomonadati</taxon>
        <taxon>Bacteroidota</taxon>
        <taxon>Chitinophagia</taxon>
        <taxon>Chitinophagales</taxon>
        <taxon>Chitinophagaceae</taxon>
        <taxon>Chitinophaga</taxon>
    </lineage>
</organism>
<dbReference type="Proteomes" id="UP001162741">
    <property type="component" value="Chromosome"/>
</dbReference>
<gene>
    <name evidence="3" type="ORF">MKQ68_17840</name>
</gene>
<sequence length="510" mass="56268">MKYLMLLCCLWTIQQATAATYYVDAINGNDAATGLSDKQAWKSLSRVNAQVFRAGDQLLFRAGRIYEGQLKVQGSGATGMPILIDKYGEGYKPRLQGNGVMPATVHINNVEYWEIRNLDISNNGPERQSSRNGILVQARDVGTMHHIWLSGLDIHDVNGSLLKAGGAGAGIMVQCGGRNVKSRFDGLVIEKCTIRNTHRNGITFAGYWSRQDWFPSLRVIIRDNLLEGVPGDGIVPIGCDSALITRNVIRDCPRLLPDGEAAAGIWPWSCDNTIIEYNEVSDHKAPWDGQGFDSDWNCRNTLIQYNYSHDNEGGFLLVCDDGSQKMPTSAGNTGTVVRYNISINDGSRKTGKHAGFSPVIHLPGPARNTQIYNNMIIVPQREKGIDSSIIAFDNWNGYPDSTLFANNIFYALTPVDYQAAKSTRIYYENNLYFGKHDNAIKDPRAVNADPMFQSLVLGGNPGFEVLKGLKLRPVSAAARKGRPLVKEPAKDFFGNKVMPVKPPDIGVHQF</sequence>
<dbReference type="EMBL" id="CP107006">
    <property type="protein sequence ID" value="UYQ91950.1"/>
    <property type="molecule type" value="Genomic_DNA"/>
</dbReference>
<feature type="signal peptide" evidence="1">
    <location>
        <begin position="1"/>
        <end position="18"/>
    </location>
</feature>
<feature type="domain" description="Right handed beta helix" evidence="2">
    <location>
        <begin position="187"/>
        <end position="335"/>
    </location>
</feature>
<dbReference type="Gene3D" id="2.160.20.10">
    <property type="entry name" value="Single-stranded right-handed beta-helix, Pectin lyase-like"/>
    <property type="match status" value="1"/>
</dbReference>
<feature type="chain" id="PRO_5045661718" evidence="1">
    <location>
        <begin position="19"/>
        <end position="510"/>
    </location>
</feature>
<dbReference type="SMART" id="SM00710">
    <property type="entry name" value="PbH1"/>
    <property type="match status" value="6"/>
</dbReference>
<evidence type="ECO:0000259" key="2">
    <source>
        <dbReference type="Pfam" id="PF13229"/>
    </source>
</evidence>
<keyword evidence="4" id="KW-1185">Reference proteome</keyword>
<dbReference type="RefSeq" id="WP_264280298.1">
    <property type="nucleotide sequence ID" value="NZ_CP107006.1"/>
</dbReference>
<accession>A0ABY6IX41</accession>
<dbReference type="InterPro" id="IPR039448">
    <property type="entry name" value="Beta_helix"/>
</dbReference>